<evidence type="ECO:0000313" key="3">
    <source>
        <dbReference type="Proteomes" id="UP001287356"/>
    </source>
</evidence>
<feature type="compositionally biased region" description="Basic residues" evidence="1">
    <location>
        <begin position="513"/>
        <end position="528"/>
    </location>
</feature>
<feature type="region of interest" description="Disordered" evidence="1">
    <location>
        <begin position="663"/>
        <end position="698"/>
    </location>
</feature>
<feature type="region of interest" description="Disordered" evidence="1">
    <location>
        <begin position="264"/>
        <end position="323"/>
    </location>
</feature>
<feature type="compositionally biased region" description="Basic and acidic residues" evidence="1">
    <location>
        <begin position="496"/>
        <end position="512"/>
    </location>
</feature>
<accession>A0AAE0KAB4</accession>
<feature type="compositionally biased region" description="Polar residues" evidence="1">
    <location>
        <begin position="299"/>
        <end position="310"/>
    </location>
</feature>
<feature type="non-terminal residue" evidence="2">
    <location>
        <position position="1"/>
    </location>
</feature>
<sequence length="862" mass="90481">AAATAAAAAVGSPVALAISGVIPGASAQTPPPISGSRPSFSGEPFANQIRQGVEAVVGHIAAEAKDLGSVLSLLLWEGQEADFNPETNSVLRAAMDDAMAKAGEKSLKSGEQAFSHAAHKMLMSVAQDAQSKGTVFGQDLMSGQPTGNDLTGMRASFAKAHKKITIAFAAPTSKLQQAMNQQRPVQQSQMNSNLAVQNYPQHRQLVPGQNLSQHQAAPSFHQGQTRQQGQTFHPHTGFAYNDTAPLLPSTPVMGTGIGLHNHRGFSSGFSSSQETTSLSSGNGMSSGGGSGNSDGNSSRPVSSGNDSLNSIGPDGVDFDSMTTGMSFNSSASDPFFDQSPSHLPNSFPVVSDAGNDFQNVATTGFQNIPGSGFHNHFGTGLEFGNASLGQNVGLGGVQNGVNIGGEMNPFEGMNDGFFPDDFFPSNGALVNNGGNGFAGLVPNNGTGLGNANSFPGFVPNLAQPTMAMPSHPAMNPAAATLAPSAMPPPTTTAAGKGEKSPAKRAAPKEARVKKTLPPKKAPAKRAPAKKLAYPGMIVTYKTGSAEGNGSSVAGNGASVTGNGAGVFANGYTNNGSAGNEYMNGYTNGYSGNGDAGNGYTNAYTNTGMTGTGMDGTGMNGMGMDAADMAGMGFPPGYDFNPPSPTLAPEIPFNTLDLGMTLETAPSLDDIDEQSEKRKGRAPRRKKSDPAPANPWGNKPEIVYHYHHKRFYMLLKFRGERTCVCLDKGNKHQNDMLAEWTQFATAAGFPDISRRFMWSNRNTHQESLVKLITVLAEDKHRREARNAIMQHQATPIAGGHSDEQQRQWAQQISQLEDESQLSSTLGFDGIVFQDDLPQWSAAQNSSNTLGLVSEWDELEELEE</sequence>
<evidence type="ECO:0000313" key="2">
    <source>
        <dbReference type="EMBL" id="KAK3372784.1"/>
    </source>
</evidence>
<feature type="compositionally biased region" description="Basic residues" evidence="1">
    <location>
        <begin position="677"/>
        <end position="686"/>
    </location>
</feature>
<name>A0AAE0KAB4_9PEZI</name>
<organism evidence="2 3">
    <name type="scientific">Lasiosphaeria ovina</name>
    <dbReference type="NCBI Taxonomy" id="92902"/>
    <lineage>
        <taxon>Eukaryota</taxon>
        <taxon>Fungi</taxon>
        <taxon>Dikarya</taxon>
        <taxon>Ascomycota</taxon>
        <taxon>Pezizomycotina</taxon>
        <taxon>Sordariomycetes</taxon>
        <taxon>Sordariomycetidae</taxon>
        <taxon>Sordariales</taxon>
        <taxon>Lasiosphaeriaceae</taxon>
        <taxon>Lasiosphaeria</taxon>
    </lineage>
</organism>
<protein>
    <submittedName>
        <fullName evidence="2">Uncharacterized protein</fullName>
    </submittedName>
</protein>
<dbReference type="AlphaFoldDB" id="A0AAE0KAB4"/>
<gene>
    <name evidence="2" type="ORF">B0T24DRAFT_621270</name>
</gene>
<proteinExistence type="predicted"/>
<reference evidence="2" key="2">
    <citation type="submission" date="2023-06" db="EMBL/GenBank/DDBJ databases">
        <authorList>
            <consortium name="Lawrence Berkeley National Laboratory"/>
            <person name="Haridas S."/>
            <person name="Hensen N."/>
            <person name="Bonometti L."/>
            <person name="Westerberg I."/>
            <person name="Brannstrom I.O."/>
            <person name="Guillou S."/>
            <person name="Cros-Aarteil S."/>
            <person name="Calhoun S."/>
            <person name="Kuo A."/>
            <person name="Mondo S."/>
            <person name="Pangilinan J."/>
            <person name="Riley R."/>
            <person name="Labutti K."/>
            <person name="Andreopoulos B."/>
            <person name="Lipzen A."/>
            <person name="Chen C."/>
            <person name="Yanf M."/>
            <person name="Daum C."/>
            <person name="Ng V."/>
            <person name="Clum A."/>
            <person name="Steindorff A."/>
            <person name="Ohm R."/>
            <person name="Martin F."/>
            <person name="Silar P."/>
            <person name="Natvig D."/>
            <person name="Lalanne C."/>
            <person name="Gautier V."/>
            <person name="Ament-Velasquez S.L."/>
            <person name="Kruys A."/>
            <person name="Hutchinson M.I."/>
            <person name="Powell A.J."/>
            <person name="Barry K."/>
            <person name="Miller A.N."/>
            <person name="Grigoriev I.V."/>
            <person name="Debuchy R."/>
            <person name="Gladieux P."/>
            <person name="Thoren M.H."/>
            <person name="Johannesson H."/>
        </authorList>
    </citation>
    <scope>NUCLEOTIDE SEQUENCE</scope>
    <source>
        <strain evidence="2">CBS 958.72</strain>
    </source>
</reference>
<keyword evidence="3" id="KW-1185">Reference proteome</keyword>
<feature type="compositionally biased region" description="Polar residues" evidence="1">
    <location>
        <begin position="209"/>
        <end position="233"/>
    </location>
</feature>
<dbReference type="Proteomes" id="UP001287356">
    <property type="component" value="Unassembled WGS sequence"/>
</dbReference>
<feature type="compositionally biased region" description="Low complexity" evidence="1">
    <location>
        <begin position="264"/>
        <end position="283"/>
    </location>
</feature>
<evidence type="ECO:0000256" key="1">
    <source>
        <dbReference type="SAM" id="MobiDB-lite"/>
    </source>
</evidence>
<feature type="compositionally biased region" description="Low complexity" evidence="1">
    <location>
        <begin position="472"/>
        <end position="484"/>
    </location>
</feature>
<reference evidence="2" key="1">
    <citation type="journal article" date="2023" name="Mol. Phylogenet. Evol.">
        <title>Genome-scale phylogeny and comparative genomics of the fungal order Sordariales.</title>
        <authorList>
            <person name="Hensen N."/>
            <person name="Bonometti L."/>
            <person name="Westerberg I."/>
            <person name="Brannstrom I.O."/>
            <person name="Guillou S."/>
            <person name="Cros-Aarteil S."/>
            <person name="Calhoun S."/>
            <person name="Haridas S."/>
            <person name="Kuo A."/>
            <person name="Mondo S."/>
            <person name="Pangilinan J."/>
            <person name="Riley R."/>
            <person name="LaButti K."/>
            <person name="Andreopoulos B."/>
            <person name="Lipzen A."/>
            <person name="Chen C."/>
            <person name="Yan M."/>
            <person name="Daum C."/>
            <person name="Ng V."/>
            <person name="Clum A."/>
            <person name="Steindorff A."/>
            <person name="Ohm R.A."/>
            <person name="Martin F."/>
            <person name="Silar P."/>
            <person name="Natvig D.O."/>
            <person name="Lalanne C."/>
            <person name="Gautier V."/>
            <person name="Ament-Velasquez S.L."/>
            <person name="Kruys A."/>
            <person name="Hutchinson M.I."/>
            <person name="Powell A.J."/>
            <person name="Barry K."/>
            <person name="Miller A.N."/>
            <person name="Grigoriev I.V."/>
            <person name="Debuchy R."/>
            <person name="Gladieux P."/>
            <person name="Hiltunen Thoren M."/>
            <person name="Johannesson H."/>
        </authorList>
    </citation>
    <scope>NUCLEOTIDE SEQUENCE</scope>
    <source>
        <strain evidence="2">CBS 958.72</strain>
    </source>
</reference>
<comment type="caution">
    <text evidence="2">The sequence shown here is derived from an EMBL/GenBank/DDBJ whole genome shotgun (WGS) entry which is preliminary data.</text>
</comment>
<dbReference type="EMBL" id="JAULSN010000004">
    <property type="protein sequence ID" value="KAK3372784.1"/>
    <property type="molecule type" value="Genomic_DNA"/>
</dbReference>
<feature type="region of interest" description="Disordered" evidence="1">
    <location>
        <begin position="468"/>
        <end position="528"/>
    </location>
</feature>
<feature type="region of interest" description="Disordered" evidence="1">
    <location>
        <begin position="209"/>
        <end position="244"/>
    </location>
</feature>